<accession>A0A814XC97</accession>
<feature type="transmembrane region" description="Helical" evidence="5">
    <location>
        <begin position="41"/>
        <end position="66"/>
    </location>
</feature>
<dbReference type="PANTHER" id="PTHR23502:SF5">
    <property type="entry name" value="QUINIDINE RESISTANCE PROTEIN 3"/>
    <property type="match status" value="1"/>
</dbReference>
<keyword evidence="3 5" id="KW-1133">Transmembrane helix</keyword>
<evidence type="ECO:0000256" key="5">
    <source>
        <dbReference type="SAM" id="Phobius"/>
    </source>
</evidence>
<dbReference type="Proteomes" id="UP000663828">
    <property type="component" value="Unassembled WGS sequence"/>
</dbReference>
<feature type="transmembrane region" description="Helical" evidence="5">
    <location>
        <begin position="78"/>
        <end position="97"/>
    </location>
</feature>
<sequence>MTSDSLMLTPSTLLHASDTLTVIDDKSVISIYDIRSNRRRLFVLIMIAFSSIILPFCDTVYLPALAQLEHDLKTSTTLVDYTISSYLVTCGSFGLLWGPLSDRFGRKIILLISFAFFTAFTIVCTLARSIIVLLIFRSLQGGAISASLIVGQSVVVDMYPPERLGFAMGLFLVPLLVGPIIGPFIGGALASSFGWRSTFVALIIMAAISTIVILVFVPETHHYFITQRQLKLGKKIKTNTIREIHSISKPTFMPPWRPFVFLLDITIAPHIFVCATIFGTLFVSLTLIANRAADKPYSLSPFLIGLCYIPTGTCSLLGSLCGGYVSDWSAKRFSRIAEGRLVISLLGATLCPMGLLLCGWTFHFNVHIVVPLIGASMFCFGETFIFTSVAAFVNVKRSAMAGAILALINALSFVCAGLGIIGAIPLVAVIKFGPLFSLLAGLSSFTIIIAMVVVANQFRKTAFIIRASDLPKAESFSIKNKQIIEESTSLQWF</sequence>
<dbReference type="PANTHER" id="PTHR23502">
    <property type="entry name" value="MAJOR FACILITATOR SUPERFAMILY"/>
    <property type="match status" value="1"/>
</dbReference>
<dbReference type="Pfam" id="PF07690">
    <property type="entry name" value="MFS_1"/>
    <property type="match status" value="1"/>
</dbReference>
<dbReference type="GO" id="GO:0005886">
    <property type="term" value="C:plasma membrane"/>
    <property type="evidence" value="ECO:0007669"/>
    <property type="project" value="TreeGrafter"/>
</dbReference>
<dbReference type="PROSITE" id="PS50850">
    <property type="entry name" value="MFS"/>
    <property type="match status" value="1"/>
</dbReference>
<dbReference type="GO" id="GO:0022857">
    <property type="term" value="F:transmembrane transporter activity"/>
    <property type="evidence" value="ECO:0007669"/>
    <property type="project" value="InterPro"/>
</dbReference>
<evidence type="ECO:0000313" key="7">
    <source>
        <dbReference type="EMBL" id="CAF0789765.1"/>
    </source>
</evidence>
<feature type="transmembrane region" description="Helical" evidence="5">
    <location>
        <begin position="259"/>
        <end position="289"/>
    </location>
</feature>
<feature type="transmembrane region" description="Helical" evidence="5">
    <location>
        <begin position="301"/>
        <end position="320"/>
    </location>
</feature>
<dbReference type="InterPro" id="IPR011701">
    <property type="entry name" value="MFS"/>
</dbReference>
<evidence type="ECO:0000256" key="3">
    <source>
        <dbReference type="ARBA" id="ARBA00022989"/>
    </source>
</evidence>
<dbReference type="AlphaFoldDB" id="A0A814XC97"/>
<feature type="transmembrane region" description="Helical" evidence="5">
    <location>
        <begin position="171"/>
        <end position="193"/>
    </location>
</feature>
<comment type="caution">
    <text evidence="8">The sequence shown here is derived from an EMBL/GenBank/DDBJ whole genome shotgun (WGS) entry which is preliminary data.</text>
</comment>
<feature type="transmembrane region" description="Helical" evidence="5">
    <location>
        <begin position="436"/>
        <end position="456"/>
    </location>
</feature>
<evidence type="ECO:0000259" key="6">
    <source>
        <dbReference type="PROSITE" id="PS50850"/>
    </source>
</evidence>
<feature type="transmembrane region" description="Helical" evidence="5">
    <location>
        <begin position="405"/>
        <end position="430"/>
    </location>
</feature>
<dbReference type="InterPro" id="IPR020846">
    <property type="entry name" value="MFS_dom"/>
</dbReference>
<protein>
    <recommendedName>
        <fullName evidence="6">Major facilitator superfamily (MFS) profile domain-containing protein</fullName>
    </recommendedName>
</protein>
<feature type="transmembrane region" description="Helical" evidence="5">
    <location>
        <begin position="341"/>
        <end position="362"/>
    </location>
</feature>
<keyword evidence="2 5" id="KW-0812">Transmembrane</keyword>
<evidence type="ECO:0000313" key="10">
    <source>
        <dbReference type="Proteomes" id="UP000663852"/>
    </source>
</evidence>
<name>A0A814XC97_ADIRI</name>
<keyword evidence="4 5" id="KW-0472">Membrane</keyword>
<evidence type="ECO:0000313" key="8">
    <source>
        <dbReference type="EMBL" id="CAF1217403.1"/>
    </source>
</evidence>
<feature type="transmembrane region" description="Helical" evidence="5">
    <location>
        <begin position="199"/>
        <end position="218"/>
    </location>
</feature>
<dbReference type="EMBL" id="CAJNOJ010000158">
    <property type="protein sequence ID" value="CAF1217403.1"/>
    <property type="molecule type" value="Genomic_DNA"/>
</dbReference>
<organism evidence="8 10">
    <name type="scientific">Adineta ricciae</name>
    <name type="common">Rotifer</name>
    <dbReference type="NCBI Taxonomy" id="249248"/>
    <lineage>
        <taxon>Eukaryota</taxon>
        <taxon>Metazoa</taxon>
        <taxon>Spiralia</taxon>
        <taxon>Gnathifera</taxon>
        <taxon>Rotifera</taxon>
        <taxon>Eurotatoria</taxon>
        <taxon>Bdelloidea</taxon>
        <taxon>Adinetida</taxon>
        <taxon>Adinetidae</taxon>
        <taxon>Adineta</taxon>
    </lineage>
</organism>
<gene>
    <name evidence="8" type="ORF">EDS130_LOCUS26225</name>
    <name evidence="7" type="ORF">XAT740_LOCUS2421</name>
</gene>
<reference evidence="8" key="1">
    <citation type="submission" date="2021-02" db="EMBL/GenBank/DDBJ databases">
        <authorList>
            <person name="Nowell W R."/>
        </authorList>
    </citation>
    <scope>NUCLEOTIDE SEQUENCE</scope>
</reference>
<evidence type="ECO:0000313" key="9">
    <source>
        <dbReference type="Proteomes" id="UP000663828"/>
    </source>
</evidence>
<feature type="transmembrane region" description="Helical" evidence="5">
    <location>
        <begin position="368"/>
        <end position="393"/>
    </location>
</feature>
<evidence type="ECO:0000256" key="1">
    <source>
        <dbReference type="ARBA" id="ARBA00004141"/>
    </source>
</evidence>
<dbReference type="EMBL" id="CAJNOR010000083">
    <property type="protein sequence ID" value="CAF0789765.1"/>
    <property type="molecule type" value="Genomic_DNA"/>
</dbReference>
<feature type="domain" description="Major facilitator superfamily (MFS) profile" evidence="6">
    <location>
        <begin position="43"/>
        <end position="458"/>
    </location>
</feature>
<evidence type="ECO:0000256" key="2">
    <source>
        <dbReference type="ARBA" id="ARBA00022692"/>
    </source>
</evidence>
<dbReference type="Gene3D" id="1.20.1720.10">
    <property type="entry name" value="Multidrug resistance protein D"/>
    <property type="match status" value="1"/>
</dbReference>
<feature type="transmembrane region" description="Helical" evidence="5">
    <location>
        <begin position="142"/>
        <end position="159"/>
    </location>
</feature>
<dbReference type="OrthoDB" id="440553at2759"/>
<keyword evidence="9" id="KW-1185">Reference proteome</keyword>
<dbReference type="Proteomes" id="UP000663852">
    <property type="component" value="Unassembled WGS sequence"/>
</dbReference>
<comment type="subcellular location">
    <subcellularLocation>
        <location evidence="1">Membrane</location>
        <topology evidence="1">Multi-pass membrane protein</topology>
    </subcellularLocation>
</comment>
<dbReference type="InterPro" id="IPR036259">
    <property type="entry name" value="MFS_trans_sf"/>
</dbReference>
<feature type="transmembrane region" description="Helical" evidence="5">
    <location>
        <begin position="109"/>
        <end position="136"/>
    </location>
</feature>
<proteinExistence type="predicted"/>
<dbReference type="SUPFAM" id="SSF103473">
    <property type="entry name" value="MFS general substrate transporter"/>
    <property type="match status" value="1"/>
</dbReference>
<evidence type="ECO:0000256" key="4">
    <source>
        <dbReference type="ARBA" id="ARBA00023136"/>
    </source>
</evidence>